<dbReference type="PANTHER" id="PTHR35307">
    <property type="entry name" value="PROTEIN, PUTATIVE-RELATED"/>
    <property type="match status" value="1"/>
</dbReference>
<proteinExistence type="predicted"/>
<evidence type="ECO:0000313" key="3">
    <source>
        <dbReference type="Proteomes" id="UP001229421"/>
    </source>
</evidence>
<evidence type="ECO:0000313" key="2">
    <source>
        <dbReference type="EMBL" id="KAK1433081.1"/>
    </source>
</evidence>
<dbReference type="Proteomes" id="UP001229421">
    <property type="component" value="Unassembled WGS sequence"/>
</dbReference>
<dbReference type="PANTHER" id="PTHR35307:SF6">
    <property type="entry name" value="TRANSMEMBRANE PROTEIN"/>
    <property type="match status" value="1"/>
</dbReference>
<sequence>MHATFLPLEKKLHLGIHGLDVGSVQLYRQFSEPMLLIGIYIAFASLLCTLAMVADLVHAIRARKLWFPCKYFTLNAASLFVIAVAIKLPMDLIYVCSSIAILKSKHMLLEDYSFNTNVLGDWCLVLYALLETDERHV</sequence>
<reference evidence="2" key="1">
    <citation type="journal article" date="2023" name="bioRxiv">
        <title>Improved chromosome-level genome assembly for marigold (Tagetes erecta).</title>
        <authorList>
            <person name="Jiang F."/>
            <person name="Yuan L."/>
            <person name="Wang S."/>
            <person name="Wang H."/>
            <person name="Xu D."/>
            <person name="Wang A."/>
            <person name="Fan W."/>
        </authorList>
    </citation>
    <scope>NUCLEOTIDE SEQUENCE</scope>
    <source>
        <strain evidence="2">WSJ</strain>
        <tissue evidence="2">Leaf</tissue>
    </source>
</reference>
<protein>
    <submittedName>
        <fullName evidence="2">Uncharacterized protein</fullName>
    </submittedName>
</protein>
<dbReference type="EMBL" id="JAUHHV010000002">
    <property type="protein sequence ID" value="KAK1433081.1"/>
    <property type="molecule type" value="Genomic_DNA"/>
</dbReference>
<evidence type="ECO:0000256" key="1">
    <source>
        <dbReference type="SAM" id="Phobius"/>
    </source>
</evidence>
<name>A0AAD8P5W3_TARER</name>
<feature type="transmembrane region" description="Helical" evidence="1">
    <location>
        <begin position="72"/>
        <end position="100"/>
    </location>
</feature>
<accession>A0AAD8P5W3</accession>
<comment type="caution">
    <text evidence="2">The sequence shown here is derived from an EMBL/GenBank/DDBJ whole genome shotgun (WGS) entry which is preliminary data.</text>
</comment>
<keyword evidence="1" id="KW-0812">Transmembrane</keyword>
<keyword evidence="1" id="KW-0472">Membrane</keyword>
<gene>
    <name evidence="2" type="ORF">QVD17_09987</name>
</gene>
<feature type="transmembrane region" description="Helical" evidence="1">
    <location>
        <begin position="35"/>
        <end position="60"/>
    </location>
</feature>
<keyword evidence="1" id="KW-1133">Transmembrane helix</keyword>
<dbReference type="AlphaFoldDB" id="A0AAD8P5W3"/>
<organism evidence="2 3">
    <name type="scientific">Tagetes erecta</name>
    <name type="common">African marigold</name>
    <dbReference type="NCBI Taxonomy" id="13708"/>
    <lineage>
        <taxon>Eukaryota</taxon>
        <taxon>Viridiplantae</taxon>
        <taxon>Streptophyta</taxon>
        <taxon>Embryophyta</taxon>
        <taxon>Tracheophyta</taxon>
        <taxon>Spermatophyta</taxon>
        <taxon>Magnoliopsida</taxon>
        <taxon>eudicotyledons</taxon>
        <taxon>Gunneridae</taxon>
        <taxon>Pentapetalae</taxon>
        <taxon>asterids</taxon>
        <taxon>campanulids</taxon>
        <taxon>Asterales</taxon>
        <taxon>Asteraceae</taxon>
        <taxon>Asteroideae</taxon>
        <taxon>Heliantheae alliance</taxon>
        <taxon>Tageteae</taxon>
        <taxon>Tagetes</taxon>
    </lineage>
</organism>
<keyword evidence="3" id="KW-1185">Reference proteome</keyword>